<sequence>MIQRSTFLRGLCAGIAILAGAGAAQADTLDDIRAAKKIRIAIDLGAPPFGTTDASMNPTGSDVETARLLARDLGVELEIVQTTGANRIPFLQTGKADVVISSLSVTAEREKVIDFSQPYAQIQAVVAGPKTLAIKGFGDLAGKRVATARGTTNDRLATEGAKGAQIVRFDDDSTLVTAIASGQVDIVATAPSLVKVMAEKAPALGLETKFVMQGFPLGIGMRKGEPKLQAWINQWVAKNLENGRLTEIYRRFHG</sequence>
<dbReference type="Gene3D" id="3.40.190.10">
    <property type="entry name" value="Periplasmic binding protein-like II"/>
    <property type="match status" value="2"/>
</dbReference>
<keyword evidence="6" id="KW-1185">Reference proteome</keyword>
<dbReference type="RefSeq" id="WP_145896911.1">
    <property type="nucleotide sequence ID" value="NZ_VOBQ01000027.1"/>
</dbReference>
<keyword evidence="1 2" id="KW-0732">Signal</keyword>
<gene>
    <name evidence="5" type="ORF">FN976_27095</name>
</gene>
<dbReference type="PANTHER" id="PTHR35936">
    <property type="entry name" value="MEMBRANE-BOUND LYTIC MUREIN TRANSGLYCOSYLASE F"/>
    <property type="match status" value="1"/>
</dbReference>
<evidence type="ECO:0000256" key="1">
    <source>
        <dbReference type="ARBA" id="ARBA00022729"/>
    </source>
</evidence>
<dbReference type="PANTHER" id="PTHR35936:SF17">
    <property type="entry name" value="ARGININE-BINDING EXTRACELLULAR PROTEIN ARTP"/>
    <property type="match status" value="1"/>
</dbReference>
<organism evidence="5 6">
    <name type="scientific">Caenimonas sedimenti</name>
    <dbReference type="NCBI Taxonomy" id="2596921"/>
    <lineage>
        <taxon>Bacteria</taxon>
        <taxon>Pseudomonadati</taxon>
        <taxon>Pseudomonadota</taxon>
        <taxon>Betaproteobacteria</taxon>
        <taxon>Burkholderiales</taxon>
        <taxon>Comamonadaceae</taxon>
        <taxon>Caenimonas</taxon>
    </lineage>
</organism>
<dbReference type="InterPro" id="IPR001320">
    <property type="entry name" value="Iontro_rcpt_C"/>
</dbReference>
<dbReference type="EMBL" id="VOBQ01000027">
    <property type="protein sequence ID" value="TWO66048.1"/>
    <property type="molecule type" value="Genomic_DNA"/>
</dbReference>
<feature type="signal peptide" evidence="2">
    <location>
        <begin position="1"/>
        <end position="26"/>
    </location>
</feature>
<evidence type="ECO:0000256" key="2">
    <source>
        <dbReference type="SAM" id="SignalP"/>
    </source>
</evidence>
<evidence type="ECO:0000313" key="5">
    <source>
        <dbReference type="EMBL" id="TWO66048.1"/>
    </source>
</evidence>
<dbReference type="CDD" id="cd01072">
    <property type="entry name" value="PBP2_SMa0082_like"/>
    <property type="match status" value="1"/>
</dbReference>
<evidence type="ECO:0000259" key="3">
    <source>
        <dbReference type="SMART" id="SM00062"/>
    </source>
</evidence>
<dbReference type="SMART" id="SM00079">
    <property type="entry name" value="PBPe"/>
    <property type="match status" value="1"/>
</dbReference>
<comment type="caution">
    <text evidence="5">The sequence shown here is derived from an EMBL/GenBank/DDBJ whole genome shotgun (WGS) entry which is preliminary data.</text>
</comment>
<dbReference type="GO" id="GO:0016020">
    <property type="term" value="C:membrane"/>
    <property type="evidence" value="ECO:0007669"/>
    <property type="project" value="InterPro"/>
</dbReference>
<dbReference type="Proteomes" id="UP000318199">
    <property type="component" value="Unassembled WGS sequence"/>
</dbReference>
<dbReference type="GO" id="GO:0015276">
    <property type="term" value="F:ligand-gated monoatomic ion channel activity"/>
    <property type="evidence" value="ECO:0007669"/>
    <property type="project" value="InterPro"/>
</dbReference>
<dbReference type="InterPro" id="IPR001638">
    <property type="entry name" value="Solute-binding_3/MltF_N"/>
</dbReference>
<proteinExistence type="predicted"/>
<feature type="chain" id="PRO_5022052386" evidence="2">
    <location>
        <begin position="27"/>
        <end position="254"/>
    </location>
</feature>
<feature type="domain" description="Solute-binding protein family 3/N-terminal" evidence="3">
    <location>
        <begin position="37"/>
        <end position="254"/>
    </location>
</feature>
<evidence type="ECO:0000313" key="6">
    <source>
        <dbReference type="Proteomes" id="UP000318199"/>
    </source>
</evidence>
<name>A0A562ZFK6_9BURK</name>
<accession>A0A562ZFK6</accession>
<dbReference type="AlphaFoldDB" id="A0A562ZFK6"/>
<dbReference type="SMART" id="SM00062">
    <property type="entry name" value="PBPb"/>
    <property type="match status" value="1"/>
</dbReference>
<dbReference type="OrthoDB" id="5363083at2"/>
<reference evidence="5 6" key="1">
    <citation type="submission" date="2019-07" db="EMBL/GenBank/DDBJ databases">
        <title>Caenimonas sedimenti sp. nov., isolated from activated sludge.</title>
        <authorList>
            <person name="Xu J."/>
        </authorList>
    </citation>
    <scope>NUCLEOTIDE SEQUENCE [LARGE SCALE GENOMIC DNA]</scope>
    <source>
        <strain evidence="5 6">HX-9-20</strain>
    </source>
</reference>
<feature type="domain" description="Ionotropic glutamate receptor C-terminal" evidence="4">
    <location>
        <begin position="37"/>
        <end position="254"/>
    </location>
</feature>
<dbReference type="Pfam" id="PF00497">
    <property type="entry name" value="SBP_bac_3"/>
    <property type="match status" value="1"/>
</dbReference>
<dbReference type="SUPFAM" id="SSF53850">
    <property type="entry name" value="Periplasmic binding protein-like II"/>
    <property type="match status" value="1"/>
</dbReference>
<evidence type="ECO:0000259" key="4">
    <source>
        <dbReference type="SMART" id="SM00079"/>
    </source>
</evidence>
<protein>
    <submittedName>
        <fullName evidence="5">Transporter substrate-binding domain-containing protein</fullName>
    </submittedName>
</protein>